<evidence type="ECO:0000313" key="2">
    <source>
        <dbReference type="EMBL" id="KAG1824481.1"/>
    </source>
</evidence>
<organism evidence="2 3">
    <name type="scientific">Suillus subaureus</name>
    <dbReference type="NCBI Taxonomy" id="48587"/>
    <lineage>
        <taxon>Eukaryota</taxon>
        <taxon>Fungi</taxon>
        <taxon>Dikarya</taxon>
        <taxon>Basidiomycota</taxon>
        <taxon>Agaricomycotina</taxon>
        <taxon>Agaricomycetes</taxon>
        <taxon>Agaricomycetidae</taxon>
        <taxon>Boletales</taxon>
        <taxon>Suillineae</taxon>
        <taxon>Suillaceae</taxon>
        <taxon>Suillus</taxon>
    </lineage>
</organism>
<dbReference type="Gene3D" id="2.120.10.70">
    <property type="entry name" value="Fucose-specific lectin"/>
    <property type="match status" value="1"/>
</dbReference>
<dbReference type="Proteomes" id="UP000807769">
    <property type="component" value="Unassembled WGS sequence"/>
</dbReference>
<accession>A0A9P7EK79</accession>
<evidence type="ECO:0008006" key="4">
    <source>
        <dbReference type="Google" id="ProtNLM"/>
    </source>
</evidence>
<dbReference type="InterPro" id="IPR012475">
    <property type="entry name" value="Fungal_lectin"/>
</dbReference>
<dbReference type="GeneID" id="64626348"/>
<proteinExistence type="inferred from homology"/>
<reference evidence="2" key="1">
    <citation type="journal article" date="2020" name="New Phytol.">
        <title>Comparative genomics reveals dynamic genome evolution in host specialist ectomycorrhizal fungi.</title>
        <authorList>
            <person name="Lofgren L.A."/>
            <person name="Nguyen N.H."/>
            <person name="Vilgalys R."/>
            <person name="Ruytinx J."/>
            <person name="Liao H.L."/>
            <person name="Branco S."/>
            <person name="Kuo A."/>
            <person name="LaButti K."/>
            <person name="Lipzen A."/>
            <person name="Andreopoulos W."/>
            <person name="Pangilinan J."/>
            <person name="Riley R."/>
            <person name="Hundley H."/>
            <person name="Na H."/>
            <person name="Barry K."/>
            <person name="Grigoriev I.V."/>
            <person name="Stajich J.E."/>
            <person name="Kennedy P.G."/>
        </authorList>
    </citation>
    <scope>NUCLEOTIDE SEQUENCE</scope>
    <source>
        <strain evidence="2">MN1</strain>
    </source>
</reference>
<sequence>MSDLLPTNFVGTAGAAVQTTDGNCRVYFQNKEYQIYQMMLTDPTSTTYTLQNLMTSPLPTARINTPIAAVSWSELQEIRVYYITADSKVQEMYFSKSGGMHKGHVLGTAVENSAFLYAQVAVKPRLVVRVGFQSSADPKTITEAVWDAGWKTRVL</sequence>
<dbReference type="EMBL" id="JABBWG010000003">
    <property type="protein sequence ID" value="KAG1824481.1"/>
    <property type="molecule type" value="Genomic_DNA"/>
</dbReference>
<dbReference type="AlphaFoldDB" id="A0A9P7EK79"/>
<evidence type="ECO:0000313" key="3">
    <source>
        <dbReference type="Proteomes" id="UP000807769"/>
    </source>
</evidence>
<keyword evidence="3" id="KW-1185">Reference proteome</keyword>
<dbReference type="RefSeq" id="XP_041198198.1">
    <property type="nucleotide sequence ID" value="XM_041332331.1"/>
</dbReference>
<gene>
    <name evidence="2" type="ORF">BJ212DRAFT_1295637</name>
</gene>
<dbReference type="SUPFAM" id="SSF89372">
    <property type="entry name" value="Fucose-specific lectin"/>
    <property type="match status" value="1"/>
</dbReference>
<dbReference type="OrthoDB" id="407298at2759"/>
<name>A0A9P7EK79_9AGAM</name>
<comment type="caution">
    <text evidence="2">The sequence shown here is derived from an EMBL/GenBank/DDBJ whole genome shotgun (WGS) entry which is preliminary data.</text>
</comment>
<comment type="similarity">
    <text evidence="1">Belongs to the fungal fucose-specific lectin family.</text>
</comment>
<protein>
    <recommendedName>
        <fullName evidence="4">Fucose-specific lectin</fullName>
    </recommendedName>
</protein>
<dbReference type="Pfam" id="PF07938">
    <property type="entry name" value="Fungal_lectin"/>
    <property type="match status" value="1"/>
</dbReference>
<evidence type="ECO:0000256" key="1">
    <source>
        <dbReference type="ARBA" id="ARBA00009042"/>
    </source>
</evidence>